<dbReference type="InterPro" id="IPR036291">
    <property type="entry name" value="NAD(P)-bd_dom_sf"/>
</dbReference>
<organism evidence="1 2">
    <name type="scientific">Mesorhizobium onobrychidis</name>
    <dbReference type="NCBI Taxonomy" id="2775404"/>
    <lineage>
        <taxon>Bacteria</taxon>
        <taxon>Pseudomonadati</taxon>
        <taxon>Pseudomonadota</taxon>
        <taxon>Alphaproteobacteria</taxon>
        <taxon>Hyphomicrobiales</taxon>
        <taxon>Phyllobacteriaceae</taxon>
        <taxon>Mesorhizobium</taxon>
    </lineage>
</organism>
<evidence type="ECO:0000313" key="2">
    <source>
        <dbReference type="Proteomes" id="UP001058098"/>
    </source>
</evidence>
<accession>A0ABY5QW17</accession>
<name>A0ABY5QW17_9HYPH</name>
<evidence type="ECO:0008006" key="3">
    <source>
        <dbReference type="Google" id="ProtNLM"/>
    </source>
</evidence>
<proteinExistence type="predicted"/>
<protein>
    <recommendedName>
        <fullName evidence="3">Saccharopine dehydrogenase NADP binding domain-containing protein</fullName>
    </recommendedName>
</protein>
<evidence type="ECO:0000313" key="1">
    <source>
        <dbReference type="EMBL" id="UVC15375.1"/>
    </source>
</evidence>
<sequence>MQDRVNILIIGHGVLGGAVLDFLSQSGRPYDLHVGAKDVQRGTLRANLAKHTALNLGHHPSIEVVPIDLMNIDATAERLAALRPDIIFNATTLHTWWLITQLPPDAYQRIDRPRGGVWTPMHLVLVRRLMRAVRKAGLETVVVNASYPDVTNAALAAEGLSPAVGIGNVANAVPGIRLAAAHLLGCEVKAIDVRFFAQHYVSYRMPRTGSTDGAPYHLAIYREGQRIRPEEMGHDVIFANVARRFRRLGGLEGESVTASSATAVLRALADRVERVVHAPGPSGLVGGYPVRVAPTGISIDLPEGLSLDDAVEINRGCQKYDGIEAVESDGTVRFTAESAEVMRELLAYDCDAMALDECEARAEELAAKYAEYRRRFQ</sequence>
<gene>
    <name evidence="1" type="ORF">IHQ72_33610</name>
</gene>
<reference evidence="1" key="1">
    <citation type="submission" date="2020-09" db="EMBL/GenBank/DDBJ databases">
        <title>Rhizobia associated with sainfoin plants.</title>
        <authorList>
            <person name="Asharfi S."/>
            <person name="Kuzmanovic N."/>
            <person name="Bunk B."/>
            <person name="Sproeer C."/>
            <person name="Becker M."/>
            <person name="Thuenen T."/>
        </authorList>
    </citation>
    <scope>NUCLEOTIDE SEQUENCE</scope>
    <source>
        <strain evidence="1">OM4</strain>
    </source>
</reference>
<dbReference type="EMBL" id="CP062229">
    <property type="protein sequence ID" value="UVC15375.1"/>
    <property type="molecule type" value="Genomic_DNA"/>
</dbReference>
<dbReference type="Gene3D" id="3.40.50.720">
    <property type="entry name" value="NAD(P)-binding Rossmann-like Domain"/>
    <property type="match status" value="1"/>
</dbReference>
<dbReference type="SUPFAM" id="SSF51735">
    <property type="entry name" value="NAD(P)-binding Rossmann-fold domains"/>
    <property type="match status" value="1"/>
</dbReference>
<keyword evidence="2" id="KW-1185">Reference proteome</keyword>
<dbReference type="RefSeq" id="WP_258120170.1">
    <property type="nucleotide sequence ID" value="NZ_CP062229.1"/>
</dbReference>
<dbReference type="Proteomes" id="UP001058098">
    <property type="component" value="Chromosome"/>
</dbReference>